<comment type="caution">
    <text evidence="2">The sequence shown here is derived from an EMBL/GenBank/DDBJ whole genome shotgun (WGS) entry which is preliminary data.</text>
</comment>
<feature type="region of interest" description="Disordered" evidence="1">
    <location>
        <begin position="1"/>
        <end position="27"/>
    </location>
</feature>
<evidence type="ECO:0000313" key="3">
    <source>
        <dbReference type="Proteomes" id="UP001055156"/>
    </source>
</evidence>
<name>A0ABQ4TBQ6_METOR</name>
<evidence type="ECO:0000313" key="2">
    <source>
        <dbReference type="EMBL" id="GJE29116.1"/>
    </source>
</evidence>
<evidence type="ECO:0008006" key="4">
    <source>
        <dbReference type="Google" id="ProtNLM"/>
    </source>
</evidence>
<dbReference type="EMBL" id="BPQV01000013">
    <property type="protein sequence ID" value="GJE29116.1"/>
    <property type="molecule type" value="Genomic_DNA"/>
</dbReference>
<evidence type="ECO:0000256" key="1">
    <source>
        <dbReference type="SAM" id="MobiDB-lite"/>
    </source>
</evidence>
<keyword evidence="3" id="KW-1185">Reference proteome</keyword>
<dbReference type="Proteomes" id="UP001055156">
    <property type="component" value="Unassembled WGS sequence"/>
</dbReference>
<reference evidence="2" key="2">
    <citation type="submission" date="2021-08" db="EMBL/GenBank/DDBJ databases">
        <authorList>
            <person name="Tani A."/>
            <person name="Ola A."/>
            <person name="Ogura Y."/>
            <person name="Katsura K."/>
            <person name="Hayashi T."/>
        </authorList>
    </citation>
    <scope>NUCLEOTIDE SEQUENCE</scope>
    <source>
        <strain evidence="2">NBRC 15689</strain>
    </source>
</reference>
<accession>A0ABQ4TBQ6</accession>
<feature type="compositionally biased region" description="Basic and acidic residues" evidence="1">
    <location>
        <begin position="1"/>
        <end position="13"/>
    </location>
</feature>
<proteinExistence type="predicted"/>
<dbReference type="InterPro" id="IPR007486">
    <property type="entry name" value="YebE"/>
</dbReference>
<protein>
    <recommendedName>
        <fullName evidence="4">DUF533 domain-containing protein</fullName>
    </recommendedName>
</protein>
<reference evidence="2" key="1">
    <citation type="journal article" date="2021" name="Front. Microbiol.">
        <title>Comprehensive Comparative Genomics and Phenotyping of Methylobacterium Species.</title>
        <authorList>
            <person name="Alessa O."/>
            <person name="Ogura Y."/>
            <person name="Fujitani Y."/>
            <person name="Takami H."/>
            <person name="Hayashi T."/>
            <person name="Sahin N."/>
            <person name="Tani A."/>
        </authorList>
    </citation>
    <scope>NUCLEOTIDE SEQUENCE</scope>
    <source>
        <strain evidence="2">NBRC 15689</strain>
    </source>
</reference>
<dbReference type="RefSeq" id="WP_238313302.1">
    <property type="nucleotide sequence ID" value="NZ_BPQV01000013.1"/>
</dbReference>
<sequence>MTLLDRLLRRPDPAPEPAAPARPRRDRHAGRPEAIVLESLGQKVLHGWLQNRYQTLLPLTLNLRSLDLAQRALVIRLVAAAMEAGGRGCDLDLAQGALARIGAGERERRMLAESFGKPAEAALFDAILAARIGTHAYGAALLAVDQRDRASARYLAYLAARLALPEDAVASLHRRYRP</sequence>
<gene>
    <name evidence="2" type="ORF">LKMONMHP_3993</name>
</gene>
<organism evidence="2 3">
    <name type="scientific">Methylobacterium organophilum</name>
    <dbReference type="NCBI Taxonomy" id="410"/>
    <lineage>
        <taxon>Bacteria</taxon>
        <taxon>Pseudomonadati</taxon>
        <taxon>Pseudomonadota</taxon>
        <taxon>Alphaproteobacteria</taxon>
        <taxon>Hyphomicrobiales</taxon>
        <taxon>Methylobacteriaceae</taxon>
        <taxon>Methylobacterium</taxon>
    </lineage>
</organism>
<dbReference type="Pfam" id="PF04391">
    <property type="entry name" value="DUF533"/>
    <property type="match status" value="1"/>
</dbReference>